<proteinExistence type="predicted"/>
<reference evidence="2 3" key="1">
    <citation type="submission" date="2024-02" db="EMBL/GenBank/DDBJ databases">
        <title>A draft genome for the cacao thread blight pathogen Marasmius crinis-equi.</title>
        <authorList>
            <person name="Cohen S.P."/>
            <person name="Baruah I.K."/>
            <person name="Amoako-Attah I."/>
            <person name="Bukari Y."/>
            <person name="Meinhardt L.W."/>
            <person name="Bailey B.A."/>
        </authorList>
    </citation>
    <scope>NUCLEOTIDE SEQUENCE [LARGE SCALE GENOMIC DNA]</scope>
    <source>
        <strain evidence="2 3">GH-76</strain>
    </source>
</reference>
<comment type="caution">
    <text evidence="2">The sequence shown here is derived from an EMBL/GenBank/DDBJ whole genome shotgun (WGS) entry which is preliminary data.</text>
</comment>
<evidence type="ECO:0000256" key="1">
    <source>
        <dbReference type="SAM" id="MobiDB-lite"/>
    </source>
</evidence>
<organism evidence="2 3">
    <name type="scientific">Marasmius crinis-equi</name>
    <dbReference type="NCBI Taxonomy" id="585013"/>
    <lineage>
        <taxon>Eukaryota</taxon>
        <taxon>Fungi</taxon>
        <taxon>Dikarya</taxon>
        <taxon>Basidiomycota</taxon>
        <taxon>Agaricomycotina</taxon>
        <taxon>Agaricomycetes</taxon>
        <taxon>Agaricomycetidae</taxon>
        <taxon>Agaricales</taxon>
        <taxon>Marasmiineae</taxon>
        <taxon>Marasmiaceae</taxon>
        <taxon>Marasmius</taxon>
    </lineage>
</organism>
<dbReference type="EMBL" id="JBAHYK010000360">
    <property type="protein sequence ID" value="KAL0574846.1"/>
    <property type="molecule type" value="Genomic_DNA"/>
</dbReference>
<keyword evidence="3" id="KW-1185">Reference proteome</keyword>
<name>A0ABR3FHK3_9AGAR</name>
<feature type="region of interest" description="Disordered" evidence="1">
    <location>
        <begin position="212"/>
        <end position="272"/>
    </location>
</feature>
<sequence length="272" mass="30822">MPRSARYTSFPSFAFPVVPPVSLADISLLEKVLVRKELAEALSSKIEAAAGFRGVRDRRYGHGHTWSPWKVSLGVTHWPDVGRLARKCYSICHWRERRDCTKRARFMTPRLSREQLVEIEEMRAFYDVLGGKKWSATTNPGGSAEVERARWIRFMWRERQHGTLETLGAVYWRLLDHPTDEEYNSTGWDTDSTASDASWFVEETDSDEEVAAYMAASTEDEGESDSGPATDGATDRAEEDELIGELQEKGQEQDPLETAPVDPTSKAEEEEN</sequence>
<evidence type="ECO:0000313" key="3">
    <source>
        <dbReference type="Proteomes" id="UP001465976"/>
    </source>
</evidence>
<dbReference type="Proteomes" id="UP001465976">
    <property type="component" value="Unassembled WGS sequence"/>
</dbReference>
<accession>A0ABR3FHK3</accession>
<gene>
    <name evidence="2" type="ORF">V5O48_007119</name>
</gene>
<evidence type="ECO:0000313" key="2">
    <source>
        <dbReference type="EMBL" id="KAL0574846.1"/>
    </source>
</evidence>
<protein>
    <submittedName>
        <fullName evidence="2">Uncharacterized protein</fullName>
    </submittedName>
</protein>